<evidence type="ECO:0000256" key="1">
    <source>
        <dbReference type="SAM" id="MobiDB-lite"/>
    </source>
</evidence>
<proteinExistence type="predicted"/>
<dbReference type="EMBL" id="JAJEQC010000001">
    <property type="protein sequence ID" value="MCC2135899.1"/>
    <property type="molecule type" value="Genomic_DNA"/>
</dbReference>
<organism evidence="2 3">
    <name type="scientific">Hominenteromicrobium mulieris</name>
    <dbReference type="NCBI Taxonomy" id="2885357"/>
    <lineage>
        <taxon>Bacteria</taxon>
        <taxon>Bacillati</taxon>
        <taxon>Bacillota</taxon>
        <taxon>Clostridia</taxon>
        <taxon>Eubacteriales</taxon>
        <taxon>Oscillospiraceae</taxon>
        <taxon>Hominenteromicrobium</taxon>
    </lineage>
</organism>
<keyword evidence="3" id="KW-1185">Reference proteome</keyword>
<feature type="compositionally biased region" description="Basic and acidic residues" evidence="1">
    <location>
        <begin position="206"/>
        <end position="237"/>
    </location>
</feature>
<accession>A0AAE3AFL5</accession>
<dbReference type="RefSeq" id="WP_308448486.1">
    <property type="nucleotide sequence ID" value="NZ_JAJEQC010000001.1"/>
</dbReference>
<reference evidence="2" key="1">
    <citation type="submission" date="2021-10" db="EMBL/GenBank/DDBJ databases">
        <title>Anaerobic single-cell dispensing facilitates the cultivation of human gut bacteria.</title>
        <authorList>
            <person name="Afrizal A."/>
        </authorList>
    </citation>
    <scope>NUCLEOTIDE SEQUENCE</scope>
    <source>
        <strain evidence="2">CLA-AA-H250</strain>
    </source>
</reference>
<sequence>MVIEVLYKSFRYEKFDSSAQTNSEPFRAKGTNILTDWNLYLGALEENGIILAEHWYDGNPQHAGGQVTLEGTKVPAATRQVGSAMLLVSPDELDDVVWLKKDGEKLLWREGDELINGERFFAMEQLCYSDATVQSINRRAIAVFDYLKHAHPTRSDDEIARIMGYTESAIERIRDAEISQDEGFVDDDGEGQNEEDTPGLSADMTSVRDRTKRETQFKRTTNEATETHANKEGEKNT</sequence>
<dbReference type="Proteomes" id="UP001199424">
    <property type="component" value="Unassembled WGS sequence"/>
</dbReference>
<name>A0AAE3AFL5_9FIRM</name>
<gene>
    <name evidence="2" type="ORF">LKD31_02575</name>
</gene>
<comment type="caution">
    <text evidence="2">The sequence shown here is derived from an EMBL/GenBank/DDBJ whole genome shotgun (WGS) entry which is preliminary data.</text>
</comment>
<protein>
    <submittedName>
        <fullName evidence="2">Uncharacterized protein</fullName>
    </submittedName>
</protein>
<evidence type="ECO:0000313" key="2">
    <source>
        <dbReference type="EMBL" id="MCC2135899.1"/>
    </source>
</evidence>
<feature type="compositionally biased region" description="Acidic residues" evidence="1">
    <location>
        <begin position="178"/>
        <end position="197"/>
    </location>
</feature>
<evidence type="ECO:0000313" key="3">
    <source>
        <dbReference type="Proteomes" id="UP001199424"/>
    </source>
</evidence>
<feature type="region of interest" description="Disordered" evidence="1">
    <location>
        <begin position="178"/>
        <end position="237"/>
    </location>
</feature>
<dbReference type="AlphaFoldDB" id="A0AAE3AFL5"/>